<dbReference type="EMBL" id="CYPR01000015">
    <property type="protein sequence ID" value="CUH14110.1"/>
    <property type="molecule type" value="Genomic_DNA"/>
</dbReference>
<gene>
    <name evidence="2" type="ORF">JSE7799_00266</name>
</gene>
<proteinExistence type="predicted"/>
<accession>A0A0M7B6F8</accession>
<dbReference type="AlphaFoldDB" id="A0A0M7B6F8"/>
<feature type="compositionally biased region" description="Low complexity" evidence="1">
    <location>
        <begin position="29"/>
        <end position="51"/>
    </location>
</feature>
<dbReference type="STRING" id="313367.JSE7799_00266"/>
<evidence type="ECO:0000313" key="3">
    <source>
        <dbReference type="Proteomes" id="UP000049455"/>
    </source>
</evidence>
<feature type="region of interest" description="Disordered" evidence="1">
    <location>
        <begin position="22"/>
        <end position="60"/>
    </location>
</feature>
<evidence type="ECO:0000256" key="1">
    <source>
        <dbReference type="SAM" id="MobiDB-lite"/>
    </source>
</evidence>
<protein>
    <submittedName>
        <fullName evidence="2">Uncharacterized protein</fullName>
    </submittedName>
</protein>
<feature type="compositionally biased region" description="Polar residues" evidence="1">
    <location>
        <begin position="255"/>
        <end position="265"/>
    </location>
</feature>
<sequence length="342" mass="36935">MAQSSDIEDVLTSIRRLVAGGRTRERTRIAATTKRSDPAASTSSESSTGDEIQPSGRTNPLLVLAAEQRITEPENPFQMIRSLAQEERDARDEEFITDDLPDEVAAITEDIPLILREAGANAAEDAGPSDDAAFQVPWPREWETSASDLAAQNETSFLTASDDDAGNSPFEVEFVEEPAFGSGDLQDTFARARARDRDVLTLTDRDLVSAPDGPAPGSPTDAPPPVSVPEMSDGTDPQADHLRPVEPLLPLPAETTASSVNSSDLGSDFDAEEQSPLVGPGEQDQGVEDDLESSIGSERLRQLIAEVVREELSGELGERITRNLRKLVRREIERALASSDFD</sequence>
<feature type="compositionally biased region" description="Basic and acidic residues" evidence="1">
    <location>
        <begin position="193"/>
        <end position="207"/>
    </location>
</feature>
<dbReference type="Proteomes" id="UP000049455">
    <property type="component" value="Unassembled WGS sequence"/>
</dbReference>
<keyword evidence="3" id="KW-1185">Reference proteome</keyword>
<evidence type="ECO:0000313" key="2">
    <source>
        <dbReference type="EMBL" id="CUH14110.1"/>
    </source>
</evidence>
<feature type="region of interest" description="Disordered" evidence="1">
    <location>
        <begin position="192"/>
        <end position="296"/>
    </location>
</feature>
<reference evidence="2 3" key="1">
    <citation type="submission" date="2015-09" db="EMBL/GenBank/DDBJ databases">
        <authorList>
            <person name="Jackson K.R."/>
            <person name="Lunt B.L."/>
            <person name="Fisher J.N.B."/>
            <person name="Gardner A.V."/>
            <person name="Bailey M.E."/>
            <person name="Deus L.M."/>
            <person name="Earl A.S."/>
            <person name="Gibby P.D."/>
            <person name="Hartmann K.A."/>
            <person name="Liu J.E."/>
            <person name="Manci A.M."/>
            <person name="Nielsen D.A."/>
            <person name="Solomon M.B."/>
            <person name="Breakwell D.P."/>
            <person name="Burnett S.H."/>
            <person name="Grose J.H."/>
        </authorList>
    </citation>
    <scope>NUCLEOTIDE SEQUENCE [LARGE SCALE GENOMIC DNA]</scope>
    <source>
        <strain evidence="2 3">CECT 7799</strain>
    </source>
</reference>
<feature type="compositionally biased region" description="Pro residues" evidence="1">
    <location>
        <begin position="213"/>
        <end position="227"/>
    </location>
</feature>
<organism evidence="2 3">
    <name type="scientific">Jannaschia seosinensis</name>
    <dbReference type="NCBI Taxonomy" id="313367"/>
    <lineage>
        <taxon>Bacteria</taxon>
        <taxon>Pseudomonadati</taxon>
        <taxon>Pseudomonadota</taxon>
        <taxon>Alphaproteobacteria</taxon>
        <taxon>Rhodobacterales</taxon>
        <taxon>Roseobacteraceae</taxon>
        <taxon>Jannaschia</taxon>
    </lineage>
</organism>
<name>A0A0M7B6F8_9RHOB</name>